<evidence type="ECO:0000313" key="10">
    <source>
        <dbReference type="Proteomes" id="UP000062398"/>
    </source>
</evidence>
<evidence type="ECO:0000313" key="7">
    <source>
        <dbReference type="Proteomes" id="UP000029084"/>
    </source>
</evidence>
<evidence type="ECO:0000313" key="1">
    <source>
        <dbReference type="EMBL" id="AIM26702.1"/>
    </source>
</evidence>
<dbReference type="Proteomes" id="UP000056255">
    <property type="component" value="Chromosome"/>
</dbReference>
<evidence type="ECO:0000313" key="4">
    <source>
        <dbReference type="EMBL" id="AKV78155.1"/>
    </source>
</evidence>
<sequence length="326" mass="36460">MKIVIVGRGILGSSLYHLLRRKGHEVKVIESGERRVFPSLIHSLLLKDRDIELARMSLDFYREFSVPMKEFISITLGKVDSEILNSWERAGVEIREEHVSWLKANGIVARGGDRLVYISRLISSVPFVRGKAKIDLLKEKVYLDGKEIHADKYLVVAGPWNPCLLGVKTKSYYCWATLVASGVKELGNHFIYDYEKGFYSRPLLGLGTGIAIVGDGRAIESPPGRRIPVDENEVLDRARERLGSLHPLYTAGEFCEGTPDMRPAYGPMTDKILYAGGLDGYGAEVGPGLAKLVVEFIETGEKIKEYFLDRFTGVTDFTVGREPHEI</sequence>
<reference evidence="1 7" key="1">
    <citation type="journal article" date="2014" name="J. Bacteriol.">
        <title>Role of an Archaeal PitA Transporter in the Copper and Arsenic Resistance of Metallosphaera sedula, an Extreme Thermoacidophile.</title>
        <authorList>
            <person name="McCarthy S."/>
            <person name="Ai C."/>
            <person name="Wheaton G."/>
            <person name="Tevatia R."/>
            <person name="Eckrich V."/>
            <person name="Kelly R."/>
            <person name="Blum P."/>
        </authorList>
    </citation>
    <scope>NUCLEOTIDE SEQUENCE [LARGE SCALE GENOMIC DNA]</scope>
    <source>
        <strain evidence="1 7">CuR1</strain>
    </source>
</reference>
<reference evidence="9 10" key="2">
    <citation type="journal article" date="2015" name="Genome Announc.">
        <title>Complete Genome Sequences of Evolved Arsenate-Resistant Metallosphaera sedula Strains.</title>
        <authorList>
            <person name="Ai C."/>
            <person name="McCarthy S."/>
            <person name="Schackwitz W."/>
            <person name="Martin J."/>
            <person name="Lipzen A."/>
            <person name="Blum P."/>
        </authorList>
    </citation>
    <scope>NUCLEOTIDE SEQUENCE [LARGE SCALE GENOMIC DNA]</scope>
    <source>
        <strain evidence="4 10">ARS120-1</strain>
        <strain evidence="5 9">ARS120-2</strain>
        <strain evidence="2 12">ARS50-1</strain>
        <strain evidence="3 11">ARS50-2</strain>
    </source>
</reference>
<dbReference type="Proteomes" id="UP000062398">
    <property type="component" value="Chromosome"/>
</dbReference>
<dbReference type="Pfam" id="PF13450">
    <property type="entry name" value="NAD_binding_8"/>
    <property type="match status" value="1"/>
</dbReference>
<dbReference type="InterPro" id="IPR036188">
    <property type="entry name" value="FAD/NAD-bd_sf"/>
</dbReference>
<evidence type="ECO:0000313" key="5">
    <source>
        <dbReference type="EMBL" id="AKV80400.1"/>
    </source>
</evidence>
<proteinExistence type="predicted"/>
<dbReference type="RefSeq" id="WP_012020503.1">
    <property type="nucleotide sequence ID" value="NZ_CP008822.1"/>
</dbReference>
<dbReference type="EMBL" id="CP008822">
    <property type="protein sequence ID" value="AIM26702.1"/>
    <property type="molecule type" value="Genomic_DNA"/>
</dbReference>
<dbReference type="SUPFAM" id="SSF51971">
    <property type="entry name" value="Nucleotide-binding domain"/>
    <property type="match status" value="1"/>
</dbReference>
<reference evidence="6 8" key="3">
    <citation type="submission" date="2015-07" db="EMBL/GenBank/DDBJ databases">
        <title>Physiological, transcriptional responses and genome re-sequencing of acid resistant extremely thermoacidophilic Metallosphaera sedula SARC-M1.</title>
        <authorList>
            <person name="Ai C."/>
            <person name="McCarthy S."/>
            <person name="Eckrich V."/>
            <person name="Rudrappa D."/>
            <person name="Qiu G."/>
            <person name="Blum P."/>
        </authorList>
    </citation>
    <scope>NUCLEOTIDE SEQUENCE [LARGE SCALE GENOMIC DNA]</scope>
    <source>
        <strain evidence="6 8">SARC-M1</strain>
    </source>
</reference>
<evidence type="ECO:0000313" key="9">
    <source>
        <dbReference type="Proteomes" id="UP000061362"/>
    </source>
</evidence>
<dbReference type="Gene3D" id="3.50.50.60">
    <property type="entry name" value="FAD/NAD(P)-binding domain"/>
    <property type="match status" value="1"/>
</dbReference>
<evidence type="ECO:0000313" key="12">
    <source>
        <dbReference type="Proteomes" id="UP000068832"/>
    </source>
</evidence>
<evidence type="ECO:0000313" key="8">
    <source>
        <dbReference type="Proteomes" id="UP000056255"/>
    </source>
</evidence>
<evidence type="ECO:0000313" key="2">
    <source>
        <dbReference type="EMBL" id="AKV73664.1"/>
    </source>
</evidence>
<dbReference type="EMBL" id="CP012175">
    <property type="protein sequence ID" value="AKV80400.1"/>
    <property type="molecule type" value="Genomic_DNA"/>
</dbReference>
<dbReference type="Proteomes" id="UP000061362">
    <property type="component" value="Chromosome"/>
</dbReference>
<dbReference type="OrthoDB" id="168391at2157"/>
<gene>
    <name evidence="1" type="ORF">HA72_0540</name>
    <name evidence="2" type="ORF">MsedA_0552</name>
    <name evidence="3" type="ORF">MsedB_0552</name>
    <name evidence="4" type="ORF">MsedC_0551</name>
    <name evidence="5" type="ORF">MsedD_0552</name>
    <name evidence="6" type="ORF">MsedE_0552</name>
</gene>
<evidence type="ECO:0000313" key="11">
    <source>
        <dbReference type="Proteomes" id="UP000062475"/>
    </source>
</evidence>
<evidence type="ECO:0000313" key="6">
    <source>
        <dbReference type="EMBL" id="AKV84223.1"/>
    </source>
</evidence>
<dbReference type="EMBL" id="CP012176">
    <property type="protein sequence ID" value="AKV84223.1"/>
    <property type="molecule type" value="Genomic_DNA"/>
</dbReference>
<dbReference type="GeneID" id="91754990"/>
<dbReference type="PATRIC" id="fig|43687.5.peg.555"/>
<dbReference type="EMBL" id="CP012174">
    <property type="protein sequence ID" value="AKV78155.1"/>
    <property type="molecule type" value="Genomic_DNA"/>
</dbReference>
<dbReference type="EMBL" id="CP012172">
    <property type="protein sequence ID" value="AKV73664.1"/>
    <property type="molecule type" value="Genomic_DNA"/>
</dbReference>
<dbReference type="Proteomes" id="UP000068832">
    <property type="component" value="Chromosome"/>
</dbReference>
<dbReference type="Proteomes" id="UP000062475">
    <property type="component" value="Chromosome"/>
</dbReference>
<dbReference type="AlphaFoldDB" id="A0A088E4L4"/>
<accession>A0A088E4L4</accession>
<protein>
    <submittedName>
        <fullName evidence="1 2">FAD-dependent oxidoreductase</fullName>
    </submittedName>
</protein>
<dbReference type="OMA" id="LAPYECY"/>
<dbReference type="Gene3D" id="3.30.9.10">
    <property type="entry name" value="D-Amino Acid Oxidase, subunit A, domain 2"/>
    <property type="match status" value="1"/>
</dbReference>
<dbReference type="EMBL" id="CP012173">
    <property type="protein sequence ID" value="AKV75904.1"/>
    <property type="molecule type" value="Genomic_DNA"/>
</dbReference>
<organism evidence="1 7">
    <name type="scientific">Metallosphaera sedula</name>
    <dbReference type="NCBI Taxonomy" id="43687"/>
    <lineage>
        <taxon>Archaea</taxon>
        <taxon>Thermoproteota</taxon>
        <taxon>Thermoprotei</taxon>
        <taxon>Sulfolobales</taxon>
        <taxon>Sulfolobaceae</taxon>
        <taxon>Metallosphaera</taxon>
    </lineage>
</organism>
<name>A0A088E4L4_9CREN</name>
<evidence type="ECO:0000313" key="3">
    <source>
        <dbReference type="EMBL" id="AKV75904.1"/>
    </source>
</evidence>
<dbReference type="Proteomes" id="UP000029084">
    <property type="component" value="Chromosome"/>
</dbReference>